<evidence type="ECO:0000313" key="1">
    <source>
        <dbReference type="EMBL" id="KAA5803839.1"/>
    </source>
</evidence>
<accession>A0A5M6ZGJ4</accession>
<comment type="caution">
    <text evidence="1">The sequence shown here is derived from an EMBL/GenBank/DDBJ whole genome shotgun (WGS) entry which is preliminary data.</text>
</comment>
<name>A0A5M6ZGJ4_9PROT</name>
<protein>
    <submittedName>
        <fullName evidence="1">Uncharacterized protein</fullName>
    </submittedName>
</protein>
<dbReference type="RefSeq" id="WP_150023107.1">
    <property type="nucleotide sequence ID" value="NZ_VWOJ01000002.1"/>
</dbReference>
<dbReference type="InterPro" id="IPR045502">
    <property type="entry name" value="DUF6489"/>
</dbReference>
<sequence>MKVNIEIDCTPQEARAFFGLPDVTPLNEKLVAEMSERLSANMSAMEPEALMRSWMTFGGEWQKQFMDLMGKAAGGPSR</sequence>
<dbReference type="Pfam" id="PF20099">
    <property type="entry name" value="DUF6489"/>
    <property type="match status" value="1"/>
</dbReference>
<evidence type="ECO:0000313" key="2">
    <source>
        <dbReference type="Proteomes" id="UP000325122"/>
    </source>
</evidence>
<reference evidence="1 2" key="1">
    <citation type="submission" date="2019-09" db="EMBL/GenBank/DDBJ databases">
        <authorList>
            <person name="Kevbrin V."/>
            <person name="Grouzdev D.S."/>
        </authorList>
    </citation>
    <scope>NUCLEOTIDE SEQUENCE [LARGE SCALE GENOMIC DNA]</scope>
    <source>
        <strain evidence="1 2">G-192</strain>
    </source>
</reference>
<gene>
    <name evidence="1" type="ORF">F1654_08555</name>
</gene>
<dbReference type="EMBL" id="VWOJ01000002">
    <property type="protein sequence ID" value="KAA5803839.1"/>
    <property type="molecule type" value="Genomic_DNA"/>
</dbReference>
<dbReference type="AlphaFoldDB" id="A0A5M6ZGJ4"/>
<proteinExistence type="predicted"/>
<organism evidence="1 2">
    <name type="scientific">Alkalicaulis satelles</name>
    <dbReference type="NCBI Taxonomy" id="2609175"/>
    <lineage>
        <taxon>Bacteria</taxon>
        <taxon>Pseudomonadati</taxon>
        <taxon>Pseudomonadota</taxon>
        <taxon>Alphaproteobacteria</taxon>
        <taxon>Maricaulales</taxon>
        <taxon>Maricaulaceae</taxon>
        <taxon>Alkalicaulis</taxon>
    </lineage>
</organism>
<dbReference type="Proteomes" id="UP000325122">
    <property type="component" value="Unassembled WGS sequence"/>
</dbReference>
<keyword evidence="2" id="KW-1185">Reference proteome</keyword>